<organism evidence="14 15">
    <name type="scientific">Streptomyces armeniacus</name>
    <dbReference type="NCBI Taxonomy" id="83291"/>
    <lineage>
        <taxon>Bacteria</taxon>
        <taxon>Bacillati</taxon>
        <taxon>Actinomycetota</taxon>
        <taxon>Actinomycetes</taxon>
        <taxon>Kitasatosporales</taxon>
        <taxon>Streptomycetaceae</taxon>
        <taxon>Streptomyces</taxon>
    </lineage>
</organism>
<feature type="transmembrane region" description="Helical" evidence="12">
    <location>
        <begin position="426"/>
        <end position="447"/>
    </location>
</feature>
<protein>
    <recommendedName>
        <fullName evidence="10">Putative proline/betaine transporter</fullName>
    </recommendedName>
</protein>
<dbReference type="GO" id="GO:0005886">
    <property type="term" value="C:plasma membrane"/>
    <property type="evidence" value="ECO:0007669"/>
    <property type="project" value="UniProtKB-SubCell"/>
</dbReference>
<reference evidence="14 15" key="1">
    <citation type="submission" date="2018-07" db="EMBL/GenBank/DDBJ databases">
        <title>Draft genome of the type strain Streptomyces armeniacus ATCC 15676.</title>
        <authorList>
            <person name="Labana P."/>
            <person name="Gosse J.T."/>
            <person name="Boddy C.N."/>
        </authorList>
    </citation>
    <scope>NUCLEOTIDE SEQUENCE [LARGE SCALE GENOMIC DNA]</scope>
    <source>
        <strain evidence="14 15">ATCC 15676</strain>
    </source>
</reference>
<feature type="transmembrane region" description="Helical" evidence="12">
    <location>
        <begin position="361"/>
        <end position="380"/>
    </location>
</feature>
<dbReference type="Proteomes" id="UP000254425">
    <property type="component" value="Chromosome"/>
</dbReference>
<feature type="transmembrane region" description="Helical" evidence="12">
    <location>
        <begin position="57"/>
        <end position="78"/>
    </location>
</feature>
<keyword evidence="4" id="KW-1003">Cell membrane</keyword>
<dbReference type="PROSITE" id="PS00217">
    <property type="entry name" value="SUGAR_TRANSPORT_2"/>
    <property type="match status" value="1"/>
</dbReference>
<dbReference type="InterPro" id="IPR036259">
    <property type="entry name" value="MFS_trans_sf"/>
</dbReference>
<comment type="similarity">
    <text evidence="2">Belongs to the major facilitator superfamily. Metabolite:H+ Symporter (MHS) family (TC 2.A.1.6) family.</text>
</comment>
<feature type="transmembrane region" description="Helical" evidence="12">
    <location>
        <begin position="182"/>
        <end position="205"/>
    </location>
</feature>
<dbReference type="InterPro" id="IPR005829">
    <property type="entry name" value="Sugar_transporter_CS"/>
</dbReference>
<dbReference type="PANTHER" id="PTHR43528">
    <property type="entry name" value="ALPHA-KETOGLUTARATE PERMEASE"/>
    <property type="match status" value="1"/>
</dbReference>
<dbReference type="InterPro" id="IPR005828">
    <property type="entry name" value="MFS_sugar_transport-like"/>
</dbReference>
<dbReference type="InterPro" id="IPR051084">
    <property type="entry name" value="H+-coupled_symporters"/>
</dbReference>
<accession>A0A345XRR1</accession>
<feature type="transmembrane region" description="Helical" evidence="12">
    <location>
        <begin position="84"/>
        <end position="105"/>
    </location>
</feature>
<feature type="transmembrane region" description="Helical" evidence="12">
    <location>
        <begin position="392"/>
        <end position="414"/>
    </location>
</feature>
<evidence type="ECO:0000313" key="15">
    <source>
        <dbReference type="Proteomes" id="UP000254425"/>
    </source>
</evidence>
<dbReference type="Gene3D" id="1.20.1250.20">
    <property type="entry name" value="MFS general substrate transporter like domains"/>
    <property type="match status" value="1"/>
</dbReference>
<keyword evidence="7 12" id="KW-1133">Transmembrane helix</keyword>
<evidence type="ECO:0000256" key="5">
    <source>
        <dbReference type="ARBA" id="ARBA00022692"/>
    </source>
</evidence>
<dbReference type="CDD" id="cd17366">
    <property type="entry name" value="MFS_ProP"/>
    <property type="match status" value="1"/>
</dbReference>
<name>A0A345XRR1_9ACTN</name>
<keyword evidence="6" id="KW-0769">Symport</keyword>
<evidence type="ECO:0000256" key="7">
    <source>
        <dbReference type="ARBA" id="ARBA00022989"/>
    </source>
</evidence>
<dbReference type="FunFam" id="1.20.1250.20:FF:000001">
    <property type="entry name" value="Dicarboxylate MFS transporter"/>
    <property type="match status" value="1"/>
</dbReference>
<dbReference type="InterPro" id="IPR020846">
    <property type="entry name" value="MFS_dom"/>
</dbReference>
<evidence type="ECO:0000256" key="12">
    <source>
        <dbReference type="SAM" id="Phobius"/>
    </source>
</evidence>
<feature type="compositionally biased region" description="Basic and acidic residues" evidence="11">
    <location>
        <begin position="267"/>
        <end position="276"/>
    </location>
</feature>
<dbReference type="GO" id="GO:0015293">
    <property type="term" value="F:symporter activity"/>
    <property type="evidence" value="ECO:0007669"/>
    <property type="project" value="UniProtKB-KW"/>
</dbReference>
<dbReference type="Pfam" id="PF00083">
    <property type="entry name" value="Sugar_tr"/>
    <property type="match status" value="1"/>
</dbReference>
<proteinExistence type="inferred from homology"/>
<dbReference type="PANTHER" id="PTHR43528:SF1">
    <property type="entry name" value="ALPHA-KETOGLUTARATE PERMEASE"/>
    <property type="match status" value="1"/>
</dbReference>
<comment type="subcellular location">
    <subcellularLocation>
        <location evidence="1">Cell membrane</location>
        <topology evidence="1">Multi-pass membrane protein</topology>
    </subcellularLocation>
</comment>
<dbReference type="PROSITE" id="PS50850">
    <property type="entry name" value="MFS"/>
    <property type="match status" value="1"/>
</dbReference>
<evidence type="ECO:0000256" key="9">
    <source>
        <dbReference type="ARBA" id="ARBA00037295"/>
    </source>
</evidence>
<evidence type="ECO:0000256" key="8">
    <source>
        <dbReference type="ARBA" id="ARBA00023136"/>
    </source>
</evidence>
<dbReference type="RefSeq" id="WP_208879702.1">
    <property type="nucleotide sequence ID" value="NZ_CP031320.1"/>
</dbReference>
<evidence type="ECO:0000256" key="10">
    <source>
        <dbReference type="ARBA" id="ARBA00039918"/>
    </source>
</evidence>
<evidence type="ECO:0000256" key="4">
    <source>
        <dbReference type="ARBA" id="ARBA00022475"/>
    </source>
</evidence>
<feature type="domain" description="Major facilitator superfamily (MFS) profile" evidence="13">
    <location>
        <begin position="45"/>
        <end position="478"/>
    </location>
</feature>
<keyword evidence="3" id="KW-0813">Transport</keyword>
<feature type="transmembrane region" description="Helical" evidence="12">
    <location>
        <begin position="117"/>
        <end position="135"/>
    </location>
</feature>
<gene>
    <name evidence="14" type="ORF">DVA86_18405</name>
</gene>
<evidence type="ECO:0000259" key="13">
    <source>
        <dbReference type="PROSITE" id="PS50850"/>
    </source>
</evidence>
<dbReference type="KEGG" id="sarm:DVA86_18405"/>
<feature type="region of interest" description="Disordered" evidence="11">
    <location>
        <begin position="479"/>
        <end position="507"/>
    </location>
</feature>
<feature type="region of interest" description="Disordered" evidence="11">
    <location>
        <begin position="250"/>
        <end position="276"/>
    </location>
</feature>
<keyword evidence="15" id="KW-1185">Reference proteome</keyword>
<feature type="transmembrane region" description="Helical" evidence="12">
    <location>
        <begin position="141"/>
        <end position="161"/>
    </location>
</feature>
<feature type="compositionally biased region" description="Basic and acidic residues" evidence="11">
    <location>
        <begin position="490"/>
        <end position="499"/>
    </location>
</feature>
<feature type="transmembrane region" description="Helical" evidence="12">
    <location>
        <begin position="453"/>
        <end position="473"/>
    </location>
</feature>
<keyword evidence="5 12" id="KW-0812">Transmembrane</keyword>
<evidence type="ECO:0000256" key="11">
    <source>
        <dbReference type="SAM" id="MobiDB-lite"/>
    </source>
</evidence>
<evidence type="ECO:0000313" key="14">
    <source>
        <dbReference type="EMBL" id="AXK34327.1"/>
    </source>
</evidence>
<feature type="transmembrane region" description="Helical" evidence="12">
    <location>
        <begin position="332"/>
        <end position="349"/>
    </location>
</feature>
<comment type="function">
    <text evidence="9">May be a proton symporter involved in the uptake of osmolytes such as proline and glycine betaine.</text>
</comment>
<evidence type="ECO:0000256" key="1">
    <source>
        <dbReference type="ARBA" id="ARBA00004651"/>
    </source>
</evidence>
<dbReference type="SUPFAM" id="SSF103473">
    <property type="entry name" value="MFS general substrate transporter"/>
    <property type="match status" value="1"/>
</dbReference>
<dbReference type="AlphaFoldDB" id="A0A345XRR1"/>
<evidence type="ECO:0000256" key="2">
    <source>
        <dbReference type="ARBA" id="ARBA00008240"/>
    </source>
</evidence>
<evidence type="ECO:0000256" key="6">
    <source>
        <dbReference type="ARBA" id="ARBA00022847"/>
    </source>
</evidence>
<dbReference type="EMBL" id="CP031320">
    <property type="protein sequence ID" value="AXK34327.1"/>
    <property type="molecule type" value="Genomic_DNA"/>
</dbReference>
<sequence length="507" mass="54483">MQSEAPDPAALRRHRVLFRAINRRLRPRIRRSDITVSDERVVKRAVKAAALGNAMEWFDFGIYAYLTVTIGHVFYSGASEGVQTLASFGTFAVSFLVRPLGGLYFGPLGDRVGRKKVLALTMMLMAAGTFAIGVIPSYDTIGVWAPILLVVCRLVQGFSTGGEYGGAATFIAEYAPDKRRGFYGSFLELGTLAGYTFAAGIVLVLTTLLGDSGMESWGWRVPFLIGGPIGVVGLYLRLRLDETPAFKKLEADQAQPGHRAETGAAHAAEDGGPHLSEEVPQKELKDIFGSHWRTMVQCISLVAAYNVAHYMLLTYMPTYVTEELGRRESLELVTAIVTMLAMMTVIIPIGIRSDHIGRKPVLMTGMVGFLLLTVPAFALFQQGSTASVFGGMLMLGACLVWLLGSMSATLPALFSTDVRYGSLAIGYNLSASIFGGTTPVIMEALVGATGSNLAPAVYTTAFAVLGIIAVTTLKETARKPLEGSPPSVATREEAEEMAREQAQTPAF</sequence>
<evidence type="ECO:0000256" key="3">
    <source>
        <dbReference type="ARBA" id="ARBA00022448"/>
    </source>
</evidence>
<feature type="transmembrane region" description="Helical" evidence="12">
    <location>
        <begin position="217"/>
        <end position="238"/>
    </location>
</feature>
<keyword evidence="8 12" id="KW-0472">Membrane</keyword>